<dbReference type="Proteomes" id="UP001432322">
    <property type="component" value="Unassembled WGS sequence"/>
</dbReference>
<proteinExistence type="predicted"/>
<gene>
    <name evidence="1" type="ORF">PFISCL1PPCAC_1520</name>
</gene>
<organism evidence="1 2">
    <name type="scientific">Pristionchus fissidentatus</name>
    <dbReference type="NCBI Taxonomy" id="1538716"/>
    <lineage>
        <taxon>Eukaryota</taxon>
        <taxon>Metazoa</taxon>
        <taxon>Ecdysozoa</taxon>
        <taxon>Nematoda</taxon>
        <taxon>Chromadorea</taxon>
        <taxon>Rhabditida</taxon>
        <taxon>Rhabditina</taxon>
        <taxon>Diplogasteromorpha</taxon>
        <taxon>Diplogasteroidea</taxon>
        <taxon>Neodiplogasteridae</taxon>
        <taxon>Pristionchus</taxon>
    </lineage>
</organism>
<accession>A0AAV5UVI3</accession>
<feature type="non-terminal residue" evidence="1">
    <location>
        <position position="80"/>
    </location>
</feature>
<evidence type="ECO:0000313" key="1">
    <source>
        <dbReference type="EMBL" id="GMT10223.1"/>
    </source>
</evidence>
<sequence length="80" mass="8640">IILVEGCHVEFRETKSITSHEFATLCVVSGRSIVAKADLESESDELVVILNLCPHRILLPQCPTSSDDQPLPTSLIPLGG</sequence>
<protein>
    <submittedName>
        <fullName evidence="1">Uncharacterized protein</fullName>
    </submittedName>
</protein>
<reference evidence="1" key="1">
    <citation type="submission" date="2023-10" db="EMBL/GenBank/DDBJ databases">
        <title>Genome assembly of Pristionchus species.</title>
        <authorList>
            <person name="Yoshida K."/>
            <person name="Sommer R.J."/>
        </authorList>
    </citation>
    <scope>NUCLEOTIDE SEQUENCE</scope>
    <source>
        <strain evidence="1">RS5133</strain>
    </source>
</reference>
<comment type="caution">
    <text evidence="1">The sequence shown here is derived from an EMBL/GenBank/DDBJ whole genome shotgun (WGS) entry which is preliminary data.</text>
</comment>
<evidence type="ECO:0000313" key="2">
    <source>
        <dbReference type="Proteomes" id="UP001432322"/>
    </source>
</evidence>
<dbReference type="AlphaFoldDB" id="A0AAV5UVI3"/>
<name>A0AAV5UVI3_9BILA</name>
<dbReference type="EMBL" id="BTSY01000001">
    <property type="protein sequence ID" value="GMT10223.1"/>
    <property type="molecule type" value="Genomic_DNA"/>
</dbReference>
<keyword evidence="2" id="KW-1185">Reference proteome</keyword>
<feature type="non-terminal residue" evidence="1">
    <location>
        <position position="1"/>
    </location>
</feature>